<dbReference type="SUPFAM" id="SSF81301">
    <property type="entry name" value="Nucleotidyltransferase"/>
    <property type="match status" value="1"/>
</dbReference>
<dbReference type="Gene3D" id="1.20.120.330">
    <property type="entry name" value="Nucleotidyltransferases domain 2"/>
    <property type="match status" value="1"/>
</dbReference>
<evidence type="ECO:0000313" key="3">
    <source>
        <dbReference type="Proteomes" id="UP000509303"/>
    </source>
</evidence>
<accession>A0A7H8NC84</accession>
<feature type="domain" description="Lincosamide nucleotidyltransferase-like C-terminal" evidence="1">
    <location>
        <begin position="163"/>
        <end position="264"/>
    </location>
</feature>
<dbReference type="Pfam" id="PF21418">
    <property type="entry name" value="LinB-like_C"/>
    <property type="match status" value="1"/>
</dbReference>
<protein>
    <submittedName>
        <fullName evidence="2">Nucleotidyltransferase domain-containing protein</fullName>
    </submittedName>
</protein>
<keyword evidence="2" id="KW-0808">Transferase</keyword>
<organism evidence="2 3">
    <name type="scientific">Streptomyces buecherae</name>
    <dbReference type="NCBI Taxonomy" id="2763006"/>
    <lineage>
        <taxon>Bacteria</taxon>
        <taxon>Bacillati</taxon>
        <taxon>Actinomycetota</taxon>
        <taxon>Actinomycetes</taxon>
        <taxon>Kitasatosporales</taxon>
        <taxon>Streptomycetaceae</taxon>
        <taxon>Streptomyces</taxon>
    </lineage>
</organism>
<dbReference type="RefSeq" id="WP_176163826.1">
    <property type="nucleotide sequence ID" value="NZ_CP054929.1"/>
</dbReference>
<dbReference type="Proteomes" id="UP000509303">
    <property type="component" value="Chromosome"/>
</dbReference>
<evidence type="ECO:0000313" key="2">
    <source>
        <dbReference type="EMBL" id="QKW52120.1"/>
    </source>
</evidence>
<dbReference type="AlphaFoldDB" id="A0A7H8NC84"/>
<gene>
    <name evidence="2" type="ORF">HUT08_24195</name>
</gene>
<dbReference type="InterPro" id="IPR048495">
    <property type="entry name" value="LinB-like_C"/>
</dbReference>
<dbReference type="Gene3D" id="3.30.460.10">
    <property type="entry name" value="Beta Polymerase, domain 2"/>
    <property type="match status" value="1"/>
</dbReference>
<reference evidence="2 3" key="1">
    <citation type="submission" date="2020-06" db="EMBL/GenBank/DDBJ databases">
        <title>Genome mining for natural products.</title>
        <authorList>
            <person name="Zhang B."/>
            <person name="Shi J."/>
            <person name="Ge H."/>
        </authorList>
    </citation>
    <scope>NUCLEOTIDE SEQUENCE [LARGE SCALE GENOMIC DNA]</scope>
    <source>
        <strain evidence="2 3">NA00687</strain>
    </source>
</reference>
<keyword evidence="3" id="KW-1185">Reference proteome</keyword>
<proteinExistence type="predicted"/>
<evidence type="ECO:0000259" key="1">
    <source>
        <dbReference type="Pfam" id="PF21418"/>
    </source>
</evidence>
<sequence>MSHLSSPSTPPSPSSACSASPALDRRVARLRELAAAEPRLTGVLLYGSWTVGEADAHSDIEAYLYVEDDALAGFDGRAFVERLAPLRLAYTNLYGVLAVVFDDLMRGEFHVVAAGPGIAEIDSWRGMVHLPRPEAAMLLDRDGRLTEAAGGLAAFQPPEPVETAQQLADELANWTLMLAHVLARGETGRAHALLHTVVAPFQLQLCRLLRGSTAHWLTPSRAMEADLPAADLARYRATTAAARLPEVRAAARQSWRWSRELAAEAAARWGTGFAPELHADIAALLAGQEPTG</sequence>
<dbReference type="GO" id="GO:0016740">
    <property type="term" value="F:transferase activity"/>
    <property type="evidence" value="ECO:0007669"/>
    <property type="project" value="UniProtKB-KW"/>
</dbReference>
<name>A0A7H8NC84_9ACTN</name>
<dbReference type="InterPro" id="IPR043519">
    <property type="entry name" value="NT_sf"/>
</dbReference>
<dbReference type="EMBL" id="CP054929">
    <property type="protein sequence ID" value="QKW52120.1"/>
    <property type="molecule type" value="Genomic_DNA"/>
</dbReference>